<proteinExistence type="inferred from homology"/>
<sequence>MVTDETMMFRLGADENKAQSIIRKVCAAMKEKGYNPTNQLVGYILSGDPAYITSYKDARSMIRSLERDELLEELVRSYLKETGAEEA</sequence>
<dbReference type="PANTHER" id="PTHR40067:SF1">
    <property type="entry name" value="UPF0297 PROTEIN YRZL"/>
    <property type="match status" value="1"/>
</dbReference>
<dbReference type="OrthoDB" id="9796303at2"/>
<name>A0A1M4W555_9FIRM</name>
<dbReference type="Pfam" id="PF06135">
    <property type="entry name" value="IreB"/>
    <property type="match status" value="1"/>
</dbReference>
<evidence type="ECO:0000256" key="1">
    <source>
        <dbReference type="ARBA" id="ARBA00010888"/>
    </source>
</evidence>
<protein>
    <submittedName>
        <fullName evidence="2">Uncharacterized protein, UPF0297 family</fullName>
    </submittedName>
</protein>
<dbReference type="InterPro" id="IPR009309">
    <property type="entry name" value="IreB"/>
</dbReference>
<dbReference type="AlphaFoldDB" id="A0A1M4W555"/>
<dbReference type="RefSeq" id="WP_072935191.1">
    <property type="nucleotide sequence ID" value="NZ_FQUG01000004.1"/>
</dbReference>
<dbReference type="PIRSF" id="PIRSF037258">
    <property type="entry name" value="DUF965_bac"/>
    <property type="match status" value="1"/>
</dbReference>
<comment type="similarity">
    <text evidence="1">Belongs to the UPF0297 family.</text>
</comment>
<dbReference type="STRING" id="1123243.SAMN02745190_01105"/>
<dbReference type="NCBIfam" id="NF003997">
    <property type="entry name" value="PRK05473.1"/>
    <property type="match status" value="1"/>
</dbReference>
<organism evidence="2 3">
    <name type="scientific">Schwartzia succinivorans DSM 10502</name>
    <dbReference type="NCBI Taxonomy" id="1123243"/>
    <lineage>
        <taxon>Bacteria</taxon>
        <taxon>Bacillati</taxon>
        <taxon>Bacillota</taxon>
        <taxon>Negativicutes</taxon>
        <taxon>Selenomonadales</taxon>
        <taxon>Selenomonadaceae</taxon>
        <taxon>Schwartzia</taxon>
    </lineage>
</organism>
<reference evidence="2 3" key="1">
    <citation type="submission" date="2016-11" db="EMBL/GenBank/DDBJ databases">
        <authorList>
            <person name="Jaros S."/>
            <person name="Januszkiewicz K."/>
            <person name="Wedrychowicz H."/>
        </authorList>
    </citation>
    <scope>NUCLEOTIDE SEQUENCE [LARGE SCALE GENOMIC DNA]</scope>
    <source>
        <strain evidence="2 3">DSM 10502</strain>
    </source>
</reference>
<keyword evidence="3" id="KW-1185">Reference proteome</keyword>
<dbReference type="Proteomes" id="UP000184404">
    <property type="component" value="Unassembled WGS sequence"/>
</dbReference>
<evidence type="ECO:0000313" key="3">
    <source>
        <dbReference type="Proteomes" id="UP000184404"/>
    </source>
</evidence>
<dbReference type="PANTHER" id="PTHR40067">
    <property type="entry name" value="UPF0297 PROTEIN YRZL"/>
    <property type="match status" value="1"/>
</dbReference>
<accession>A0A1M4W555</accession>
<gene>
    <name evidence="2" type="ORF">SAMN02745190_01105</name>
</gene>
<dbReference type="EMBL" id="FQUG01000004">
    <property type="protein sequence ID" value="SHE76414.1"/>
    <property type="molecule type" value="Genomic_DNA"/>
</dbReference>
<evidence type="ECO:0000313" key="2">
    <source>
        <dbReference type="EMBL" id="SHE76414.1"/>
    </source>
</evidence>